<dbReference type="GO" id="GO:0015179">
    <property type="term" value="F:L-amino acid transmembrane transporter activity"/>
    <property type="evidence" value="ECO:0007669"/>
    <property type="project" value="TreeGrafter"/>
</dbReference>
<feature type="transmembrane region" description="Helical" evidence="5">
    <location>
        <begin position="531"/>
        <end position="552"/>
    </location>
</feature>
<organism evidence="6 7">
    <name type="scientific">Lepidopterella palustris CBS 459.81</name>
    <dbReference type="NCBI Taxonomy" id="1314670"/>
    <lineage>
        <taxon>Eukaryota</taxon>
        <taxon>Fungi</taxon>
        <taxon>Dikarya</taxon>
        <taxon>Ascomycota</taxon>
        <taxon>Pezizomycotina</taxon>
        <taxon>Dothideomycetes</taxon>
        <taxon>Pleosporomycetidae</taxon>
        <taxon>Mytilinidiales</taxon>
        <taxon>Argynnaceae</taxon>
        <taxon>Lepidopterella</taxon>
    </lineage>
</organism>
<feature type="transmembrane region" description="Helical" evidence="5">
    <location>
        <begin position="193"/>
        <end position="215"/>
    </location>
</feature>
<accession>A0A8E2JH97</accession>
<evidence type="ECO:0000256" key="1">
    <source>
        <dbReference type="ARBA" id="ARBA00004141"/>
    </source>
</evidence>
<dbReference type="OrthoDB" id="5982228at2759"/>
<evidence type="ECO:0000313" key="6">
    <source>
        <dbReference type="EMBL" id="OCK81934.1"/>
    </source>
</evidence>
<protein>
    <submittedName>
        <fullName evidence="6">Amino acid transporter</fullName>
    </submittedName>
</protein>
<dbReference type="Gene3D" id="1.20.1740.10">
    <property type="entry name" value="Amino acid/polyamine transporter I"/>
    <property type="match status" value="1"/>
</dbReference>
<sequence>METFADEAAYTSAFAARDRDHERFDIAPPGKQRIGSFTVVCLVLNRTIGSGIFLTPARVLKGTGSVGVSLLLWAFGGLYGFAGLDCWLQLGLSIPFYRIPTGEQKNVPRSGGEKNYIEYMFSKFKILPTCMYGIPFILLGNLSGNAIAFGMQVLRAAGYPDSEQQRGAITGLAIGVLALCASLHIFSRRGGILISNLFAMLKILILLTIIVLGFIKAGGGLASSTWPSGIDNFKTSTSFKIRSHDVASYVDSIFFICYTYSGFEQPFYVLSEVDRPREVFPIATNIAWAIATVLFLLTNIAYFCAVPISTVLGNGPDSNLDMATLFFKSVFEDERAQRGLAAIVAICIFGNILVMTFTAARVKQEISKEGILPFSLFFATSRTTPWAWLQKKFRSKPTHNDDREENQERHYMEHTPMAALVLHFLSSVFLVAVTSMLKPDIAYSVLISLYSYVLVTLIGFIISGGLLYLKWAKFLNWGGDRGWNQICDYKSWLDPAPAVLYFFASGFFIFASFAKPADSSPYSRKVSGLPWWVVPTIGLSSLLWGVVWYVGFKLYSRIVNKELEKIREPFIMPVRRDRPDGHWIQRSEMVSLRWVTRFKSAASSMRDREGGSLHSGDGD</sequence>
<gene>
    <name evidence="6" type="ORF">K432DRAFT_448503</name>
</gene>
<evidence type="ECO:0000313" key="7">
    <source>
        <dbReference type="Proteomes" id="UP000250266"/>
    </source>
</evidence>
<dbReference type="EMBL" id="KV744904">
    <property type="protein sequence ID" value="OCK81934.1"/>
    <property type="molecule type" value="Genomic_DNA"/>
</dbReference>
<feature type="transmembrane region" description="Helical" evidence="5">
    <location>
        <begin position="417"/>
        <end position="437"/>
    </location>
</feature>
<dbReference type="Proteomes" id="UP000250266">
    <property type="component" value="Unassembled WGS sequence"/>
</dbReference>
<dbReference type="InterPro" id="IPR050598">
    <property type="entry name" value="AminoAcid_Transporter"/>
</dbReference>
<keyword evidence="4 5" id="KW-0472">Membrane</keyword>
<proteinExistence type="predicted"/>
<dbReference type="PANTHER" id="PTHR11785:SF382">
    <property type="entry name" value="LOW-AFFINITY METHIONINE PERMEASE"/>
    <property type="match status" value="1"/>
</dbReference>
<dbReference type="GO" id="GO:0016020">
    <property type="term" value="C:membrane"/>
    <property type="evidence" value="ECO:0007669"/>
    <property type="project" value="UniProtKB-SubCell"/>
</dbReference>
<feature type="transmembrane region" description="Helical" evidence="5">
    <location>
        <begin position="492"/>
        <end position="511"/>
    </location>
</feature>
<name>A0A8E2JH97_9PEZI</name>
<evidence type="ECO:0000256" key="3">
    <source>
        <dbReference type="ARBA" id="ARBA00022989"/>
    </source>
</evidence>
<comment type="subcellular location">
    <subcellularLocation>
        <location evidence="1">Membrane</location>
        <topology evidence="1">Multi-pass membrane protein</topology>
    </subcellularLocation>
</comment>
<evidence type="ECO:0000256" key="4">
    <source>
        <dbReference type="ARBA" id="ARBA00023136"/>
    </source>
</evidence>
<reference evidence="6 7" key="1">
    <citation type="journal article" date="2016" name="Nat. Commun.">
        <title>Ectomycorrhizal ecology is imprinted in the genome of the dominant symbiotic fungus Cenococcum geophilum.</title>
        <authorList>
            <consortium name="DOE Joint Genome Institute"/>
            <person name="Peter M."/>
            <person name="Kohler A."/>
            <person name="Ohm R.A."/>
            <person name="Kuo A."/>
            <person name="Krutzmann J."/>
            <person name="Morin E."/>
            <person name="Arend M."/>
            <person name="Barry K.W."/>
            <person name="Binder M."/>
            <person name="Choi C."/>
            <person name="Clum A."/>
            <person name="Copeland A."/>
            <person name="Grisel N."/>
            <person name="Haridas S."/>
            <person name="Kipfer T."/>
            <person name="LaButti K."/>
            <person name="Lindquist E."/>
            <person name="Lipzen A."/>
            <person name="Maire R."/>
            <person name="Meier B."/>
            <person name="Mihaltcheva S."/>
            <person name="Molinier V."/>
            <person name="Murat C."/>
            <person name="Poggeler S."/>
            <person name="Quandt C.A."/>
            <person name="Sperisen C."/>
            <person name="Tritt A."/>
            <person name="Tisserant E."/>
            <person name="Crous P.W."/>
            <person name="Henrissat B."/>
            <person name="Nehls U."/>
            <person name="Egli S."/>
            <person name="Spatafora J.W."/>
            <person name="Grigoriev I.V."/>
            <person name="Martin F.M."/>
        </authorList>
    </citation>
    <scope>NUCLEOTIDE SEQUENCE [LARGE SCALE GENOMIC DNA]</scope>
    <source>
        <strain evidence="6 7">CBS 459.81</strain>
    </source>
</reference>
<evidence type="ECO:0000256" key="5">
    <source>
        <dbReference type="SAM" id="Phobius"/>
    </source>
</evidence>
<feature type="transmembrane region" description="Helical" evidence="5">
    <location>
        <begin position="339"/>
        <end position="359"/>
    </location>
</feature>
<evidence type="ECO:0000256" key="2">
    <source>
        <dbReference type="ARBA" id="ARBA00022692"/>
    </source>
</evidence>
<keyword evidence="7" id="KW-1185">Reference proteome</keyword>
<feature type="transmembrane region" description="Helical" evidence="5">
    <location>
        <begin position="130"/>
        <end position="154"/>
    </location>
</feature>
<dbReference type="AlphaFoldDB" id="A0A8E2JH97"/>
<feature type="transmembrane region" description="Helical" evidence="5">
    <location>
        <begin position="166"/>
        <end position="186"/>
    </location>
</feature>
<keyword evidence="3 5" id="KW-1133">Transmembrane helix</keyword>
<dbReference type="Pfam" id="PF13520">
    <property type="entry name" value="AA_permease_2"/>
    <property type="match status" value="1"/>
</dbReference>
<keyword evidence="2 5" id="KW-0812">Transmembrane</keyword>
<feature type="transmembrane region" description="Helical" evidence="5">
    <location>
        <begin position="449"/>
        <end position="471"/>
    </location>
</feature>
<feature type="transmembrane region" description="Helical" evidence="5">
    <location>
        <begin position="34"/>
        <end position="54"/>
    </location>
</feature>
<feature type="transmembrane region" description="Helical" evidence="5">
    <location>
        <begin position="66"/>
        <end position="88"/>
    </location>
</feature>
<dbReference type="InterPro" id="IPR002293">
    <property type="entry name" value="AA/rel_permease1"/>
</dbReference>
<dbReference type="PANTHER" id="PTHR11785">
    <property type="entry name" value="AMINO ACID TRANSPORTER"/>
    <property type="match status" value="1"/>
</dbReference>
<feature type="transmembrane region" description="Helical" evidence="5">
    <location>
        <begin position="286"/>
        <end position="312"/>
    </location>
</feature>